<evidence type="ECO:0000256" key="2">
    <source>
        <dbReference type="ARBA" id="ARBA00004447"/>
    </source>
</evidence>
<gene>
    <name evidence="18" type="ORF">SSS_6684</name>
</gene>
<dbReference type="Gene3D" id="3.40.50.720">
    <property type="entry name" value="NAD(P)-binding Rossmann-like Domain"/>
    <property type="match status" value="2"/>
</dbReference>
<keyword evidence="14" id="KW-0472">Membrane</keyword>
<keyword evidence="12" id="KW-0520">NAD</keyword>
<evidence type="ECO:0000256" key="5">
    <source>
        <dbReference type="ARBA" id="ARBA00007505"/>
    </source>
</evidence>
<dbReference type="CDD" id="cd05230">
    <property type="entry name" value="UGD_SDR_e"/>
    <property type="match status" value="1"/>
</dbReference>
<evidence type="ECO:0000256" key="3">
    <source>
        <dbReference type="ARBA" id="ARBA00004496"/>
    </source>
</evidence>
<dbReference type="UniPathway" id="UPA00796">
    <property type="reaction ID" value="UER00771"/>
</dbReference>
<comment type="pathway">
    <text evidence="4">Nucleotide-sugar biosynthesis; UDP-alpha-D-xylose biosynthesis; UDP-alpha-D-xylose from UDP-alpha-D-glucuronate: step 1/1.</text>
</comment>
<keyword evidence="8" id="KW-0812">Transmembrane</keyword>
<keyword evidence="15" id="KW-0456">Lyase</keyword>
<dbReference type="SUPFAM" id="SSF51735">
    <property type="entry name" value="NAD(P)-binding Rossmann-fold domains"/>
    <property type="match status" value="1"/>
</dbReference>
<keyword evidence="7" id="KW-0963">Cytoplasm</keyword>
<evidence type="ECO:0000313" key="20">
    <source>
        <dbReference type="Proteomes" id="UP000070412"/>
    </source>
</evidence>
<evidence type="ECO:0000256" key="12">
    <source>
        <dbReference type="ARBA" id="ARBA00023027"/>
    </source>
</evidence>
<evidence type="ECO:0000256" key="16">
    <source>
        <dbReference type="ARBA" id="ARBA00051601"/>
    </source>
</evidence>
<reference evidence="18" key="2">
    <citation type="submission" date="2020-01" db="EMBL/GenBank/DDBJ databases">
        <authorList>
            <person name="Korhonen P.K.K."/>
            <person name="Guangxu M.G."/>
            <person name="Wang T.W."/>
            <person name="Stroehlein A.J.S."/>
            <person name="Young N.D."/>
            <person name="Ang C.-S.A."/>
            <person name="Fernando D.W.F."/>
            <person name="Lu H.L."/>
            <person name="Taylor S.T."/>
            <person name="Ehtesham M.E.M."/>
            <person name="Najaraj S.H.N."/>
            <person name="Harsha G.H.G."/>
            <person name="Madugundu A.M."/>
            <person name="Renuse S.R."/>
            <person name="Holt D.H."/>
            <person name="Pandey A.P."/>
            <person name="Papenfuss A.P."/>
            <person name="Gasser R.B.G."/>
            <person name="Fischer K.F."/>
        </authorList>
    </citation>
    <scope>NUCLEOTIDE SEQUENCE</scope>
    <source>
        <strain evidence="18">SSS_KF_BRIS2020</strain>
    </source>
</reference>
<protein>
    <recommendedName>
        <fullName evidence="6">UDP-glucuronate decarboxylase</fullName>
        <ecNumber evidence="6">4.1.1.35</ecNumber>
    </recommendedName>
</protein>
<dbReference type="EMBL" id="WVUK01000041">
    <property type="protein sequence ID" value="KAF7496076.1"/>
    <property type="molecule type" value="Genomic_DNA"/>
</dbReference>
<evidence type="ECO:0000256" key="8">
    <source>
        <dbReference type="ARBA" id="ARBA00022692"/>
    </source>
</evidence>
<feature type="domain" description="NAD(P)-binding" evidence="17">
    <location>
        <begin position="136"/>
        <end position="456"/>
    </location>
</feature>
<comment type="catalytic activity">
    <reaction evidence="16">
        <text>UDP-alpha-D-glucuronate + H(+) = UDP-alpha-D-xylose + CO2</text>
        <dbReference type="Rhea" id="RHEA:23916"/>
        <dbReference type="ChEBI" id="CHEBI:15378"/>
        <dbReference type="ChEBI" id="CHEBI:16526"/>
        <dbReference type="ChEBI" id="CHEBI:57632"/>
        <dbReference type="ChEBI" id="CHEBI:58052"/>
        <dbReference type="EC" id="4.1.1.35"/>
    </reaction>
</comment>
<dbReference type="InterPro" id="IPR036291">
    <property type="entry name" value="NAD(P)-bd_dom_sf"/>
</dbReference>
<dbReference type="EnsemblMetazoa" id="SSS_6684s_mrna">
    <property type="protein sequence ID" value="KAF7496076.1"/>
    <property type="gene ID" value="SSS_6684"/>
</dbReference>
<dbReference type="InterPro" id="IPR016040">
    <property type="entry name" value="NAD(P)-bd_dom"/>
</dbReference>
<dbReference type="PANTHER" id="PTHR43078">
    <property type="entry name" value="UDP-GLUCURONIC ACID DECARBOXYLASE-RELATED"/>
    <property type="match status" value="1"/>
</dbReference>
<dbReference type="EC" id="4.1.1.35" evidence="6"/>
<keyword evidence="20" id="KW-1185">Reference proteome</keyword>
<evidence type="ECO:0000256" key="9">
    <source>
        <dbReference type="ARBA" id="ARBA00022793"/>
    </source>
</evidence>
<evidence type="ECO:0000313" key="18">
    <source>
        <dbReference type="EMBL" id="KAF7496076.1"/>
    </source>
</evidence>
<dbReference type="FunFam" id="3.40.50.720:FF:000150">
    <property type="entry name" value="UDP-glucuronic acid decarboxylase 6"/>
    <property type="match status" value="1"/>
</dbReference>
<evidence type="ECO:0000259" key="17">
    <source>
        <dbReference type="Pfam" id="PF16363"/>
    </source>
</evidence>
<dbReference type="GO" id="GO:0070403">
    <property type="term" value="F:NAD+ binding"/>
    <property type="evidence" value="ECO:0007669"/>
    <property type="project" value="InterPro"/>
</dbReference>
<keyword evidence="11" id="KW-1133">Transmembrane helix</keyword>
<evidence type="ECO:0000256" key="15">
    <source>
        <dbReference type="ARBA" id="ARBA00023239"/>
    </source>
</evidence>
<comment type="similarity">
    <text evidence="5">Belongs to the NAD(P)-dependent epimerase/dehydratase family. UDP-glucuronic acid decarboxylase subfamily.</text>
</comment>
<proteinExistence type="inferred from homology"/>
<evidence type="ECO:0000256" key="11">
    <source>
        <dbReference type="ARBA" id="ARBA00022989"/>
    </source>
</evidence>
<keyword evidence="13" id="KW-0333">Golgi apparatus</keyword>
<evidence type="ECO:0000256" key="1">
    <source>
        <dbReference type="ARBA" id="ARBA00001911"/>
    </source>
</evidence>
<dbReference type="PANTHER" id="PTHR43078:SF6">
    <property type="entry name" value="UDP-GLUCURONIC ACID DECARBOXYLASE 1"/>
    <property type="match status" value="1"/>
</dbReference>
<accession>A0A834RG41</accession>
<evidence type="ECO:0000256" key="6">
    <source>
        <dbReference type="ARBA" id="ARBA00012290"/>
    </source>
</evidence>
<evidence type="ECO:0000256" key="13">
    <source>
        <dbReference type="ARBA" id="ARBA00023034"/>
    </source>
</evidence>
<dbReference type="GO" id="GO:0032580">
    <property type="term" value="C:Golgi cisterna membrane"/>
    <property type="evidence" value="ECO:0007669"/>
    <property type="project" value="UniProtKB-SubCell"/>
</dbReference>
<dbReference type="OrthoDB" id="331544at2759"/>
<evidence type="ECO:0000313" key="19">
    <source>
        <dbReference type="EnsemblMetazoa" id="KAF7496076.1"/>
    </source>
</evidence>
<evidence type="ECO:0000256" key="7">
    <source>
        <dbReference type="ARBA" id="ARBA00022490"/>
    </source>
</evidence>
<dbReference type="GO" id="GO:0042732">
    <property type="term" value="P:D-xylose metabolic process"/>
    <property type="evidence" value="ECO:0007669"/>
    <property type="project" value="InterPro"/>
</dbReference>
<name>A0A834RG41_SARSC</name>
<evidence type="ECO:0000256" key="14">
    <source>
        <dbReference type="ARBA" id="ARBA00023136"/>
    </source>
</evidence>
<organism evidence="18">
    <name type="scientific">Sarcoptes scabiei</name>
    <name type="common">Itch mite</name>
    <name type="synonym">Acarus scabiei</name>
    <dbReference type="NCBI Taxonomy" id="52283"/>
    <lineage>
        <taxon>Eukaryota</taxon>
        <taxon>Metazoa</taxon>
        <taxon>Ecdysozoa</taxon>
        <taxon>Arthropoda</taxon>
        <taxon>Chelicerata</taxon>
        <taxon>Arachnida</taxon>
        <taxon>Acari</taxon>
        <taxon>Acariformes</taxon>
        <taxon>Sarcoptiformes</taxon>
        <taxon>Astigmata</taxon>
        <taxon>Psoroptidia</taxon>
        <taxon>Sarcoptoidea</taxon>
        <taxon>Sarcoptidae</taxon>
        <taxon>Sarcoptinae</taxon>
        <taxon>Sarcoptes</taxon>
    </lineage>
</organism>
<dbReference type="InterPro" id="IPR044516">
    <property type="entry name" value="UXS-like"/>
</dbReference>
<dbReference type="Pfam" id="PF16363">
    <property type="entry name" value="GDP_Man_Dehyd"/>
    <property type="match status" value="1"/>
</dbReference>
<comment type="subcellular location">
    <subcellularLocation>
        <location evidence="3">Cytoplasm</location>
    </subcellularLocation>
    <subcellularLocation>
        <location evidence="2">Golgi apparatus</location>
        <location evidence="2">Golgi stack membrane</location>
        <topology evidence="2">Single-pass type II membrane protein</topology>
    </subcellularLocation>
</comment>
<evidence type="ECO:0000256" key="10">
    <source>
        <dbReference type="ARBA" id="ARBA00022968"/>
    </source>
</evidence>
<sequence>MFKIFLKITILLALNILIFAMIALRICLRINCVQIRNNNGIILGESNHCQQNHCHLQSSLYLQDSDCFNQNDPKDRWKFIDLASRKHSQKPKIGTNSDENIVIDSFIKDCNQCQSHRSSLANNIDEKNERRKKRILVTGGAGFIGSHLIDRLLSNQDNAVIVADNFQTGHKSNIEHWIGHPNFLLLKHDIVKPLYVEVDEIYHLASPASPPHYMANAIKTIKTNSLGTINMLGLAKRLGARILIASTSEIYGDPDVHPQSESYWGNVNPIGPRSCYDEGKRVAESLTYAYAKQQKVSVRVARIFNTYGPRMHINDGRVVSNFIIQALRNQALTIYGDGRQTRSFQYVEDLIDGLIQLMNSNFSQPVNLGNPEEYSIHSLAKLIYGLVKNEPIDNEIGFLSTTKDPNDTSKILISERFNFLPPIEDDPQRRRPNITLAHTVLNWFPNISLRQGLAKTIDYFRKELEKKPFPTIYSD</sequence>
<keyword evidence="10" id="KW-0735">Signal-anchor</keyword>
<dbReference type="GO" id="GO:0048040">
    <property type="term" value="F:UDP-glucuronate decarboxylase activity"/>
    <property type="evidence" value="ECO:0007669"/>
    <property type="project" value="UniProtKB-EC"/>
</dbReference>
<comment type="cofactor">
    <cofactor evidence="1">
        <name>NAD(+)</name>
        <dbReference type="ChEBI" id="CHEBI:57540"/>
    </cofactor>
</comment>
<keyword evidence="9" id="KW-0210">Decarboxylase</keyword>
<reference evidence="20" key="1">
    <citation type="journal article" date="2020" name="PLoS Negl. Trop. Dis.">
        <title>High-quality nuclear genome for Sarcoptes scabiei-A critical resource for a neglected parasite.</title>
        <authorList>
            <person name="Korhonen P.K."/>
            <person name="Gasser R.B."/>
            <person name="Ma G."/>
            <person name="Wang T."/>
            <person name="Stroehlein A.J."/>
            <person name="Young N.D."/>
            <person name="Ang C.S."/>
            <person name="Fernando D.D."/>
            <person name="Lu H.C."/>
            <person name="Taylor S."/>
            <person name="Reynolds S.L."/>
            <person name="Mofiz E."/>
            <person name="Najaraj S.H."/>
            <person name="Gowda H."/>
            <person name="Madugundu A."/>
            <person name="Renuse S."/>
            <person name="Holt D."/>
            <person name="Pandey A."/>
            <person name="Papenfuss A.T."/>
            <person name="Fischer K."/>
        </authorList>
    </citation>
    <scope>NUCLEOTIDE SEQUENCE [LARGE SCALE GENOMIC DNA]</scope>
</reference>
<evidence type="ECO:0000256" key="4">
    <source>
        <dbReference type="ARBA" id="ARBA00005100"/>
    </source>
</evidence>
<dbReference type="AlphaFoldDB" id="A0A834RG41"/>
<dbReference type="Proteomes" id="UP000070412">
    <property type="component" value="Unassembled WGS sequence"/>
</dbReference>
<dbReference type="GO" id="GO:0033320">
    <property type="term" value="P:UDP-D-xylose biosynthetic process"/>
    <property type="evidence" value="ECO:0007669"/>
    <property type="project" value="UniProtKB-UniPathway"/>
</dbReference>
<reference evidence="19" key="3">
    <citation type="submission" date="2022-06" db="UniProtKB">
        <authorList>
            <consortium name="EnsemblMetazoa"/>
        </authorList>
    </citation>
    <scope>IDENTIFICATION</scope>
</reference>